<feature type="domain" description="Glycerol-3-phosphate dehydrogenase NAD-dependent C-terminal" evidence="19">
    <location>
        <begin position="178"/>
        <end position="321"/>
    </location>
</feature>
<evidence type="ECO:0000256" key="6">
    <source>
        <dbReference type="ARBA" id="ARBA00023098"/>
    </source>
</evidence>
<dbReference type="GO" id="GO:0005829">
    <property type="term" value="C:cytosol"/>
    <property type="evidence" value="ECO:0007669"/>
    <property type="project" value="TreeGrafter"/>
</dbReference>
<feature type="binding site" evidence="13">
    <location>
        <position position="254"/>
    </location>
    <ligand>
        <name>sn-glycerol 3-phosphate</name>
        <dbReference type="ChEBI" id="CHEBI:57597"/>
    </ligand>
</feature>
<feature type="binding site" evidence="16">
    <location>
        <position position="253"/>
    </location>
    <ligand>
        <name>NAD(+)</name>
        <dbReference type="ChEBI" id="CHEBI:57540"/>
    </ligand>
</feature>
<evidence type="ECO:0000259" key="18">
    <source>
        <dbReference type="Pfam" id="PF01210"/>
    </source>
</evidence>
<comment type="catalytic activity">
    <reaction evidence="9">
        <text>sn-glycerol 3-phosphate + NADP(+) = dihydroxyacetone phosphate + NADPH + H(+)</text>
        <dbReference type="Rhea" id="RHEA:11096"/>
        <dbReference type="ChEBI" id="CHEBI:15378"/>
        <dbReference type="ChEBI" id="CHEBI:57597"/>
        <dbReference type="ChEBI" id="CHEBI:57642"/>
        <dbReference type="ChEBI" id="CHEBI:57783"/>
        <dbReference type="ChEBI" id="CHEBI:58349"/>
        <dbReference type="EC" id="1.1.1.94"/>
    </reaction>
    <physiologicalReaction direction="right-to-left" evidence="9">
        <dbReference type="Rhea" id="RHEA:11098"/>
    </physiologicalReaction>
</comment>
<feature type="binding site" evidence="13">
    <location>
        <position position="136"/>
    </location>
    <ligand>
        <name>sn-glycerol 3-phosphate</name>
        <dbReference type="ChEBI" id="CHEBI:57597"/>
    </ligand>
</feature>
<comment type="pathway">
    <text evidence="13">Membrane lipid metabolism; glycerophospholipid metabolism.</text>
</comment>
<keyword evidence="4 13" id="KW-0560">Oxidoreductase</keyword>
<dbReference type="InterPro" id="IPR008927">
    <property type="entry name" value="6-PGluconate_DH-like_C_sf"/>
</dbReference>
<evidence type="ECO:0000313" key="20">
    <source>
        <dbReference type="EMBL" id="TDO87852.1"/>
    </source>
</evidence>
<dbReference type="GO" id="GO:0051287">
    <property type="term" value="F:NAD binding"/>
    <property type="evidence" value="ECO:0007669"/>
    <property type="project" value="InterPro"/>
</dbReference>
<sequence>MSSTITVIGAGSWGTALANLLAENGEEVKLYARDKAVVDSINKQQRNFKYFPEHRLNNNLTAFNNLESALVEAELVVISVPTQALTSVLKQIQSLINSDVIIVSTAKGIEEESFKTNSQMIKEAGFKNVVVLSGPTHAEEVMEQLPTAIVSAAKNKEAAERVQDLFMSNYFRVYTNPDVRGVELGGALKNVIAVASGICDGLNFGDNTRAALITRGLNEMSRFVNYHGAKNLTLVGLSGMGDLVVTCTSMHSRNRRFGIEIGKGKTLSEAKEEVNQVVEGVKTARAIYNWLDSEKIDLEMPITKQVYQVLFKGKDPYQAVEELMLRSKKHEMESVVDNSLWNI</sequence>
<dbReference type="PANTHER" id="PTHR11728:SF1">
    <property type="entry name" value="GLYCEROL-3-PHOSPHATE DEHYDROGENASE [NAD(+)] 2, CHLOROPLASTIC"/>
    <property type="match status" value="1"/>
</dbReference>
<protein>
    <recommendedName>
        <fullName evidence="11 13">Glycerol-3-phosphate dehydrogenase [NAD(P)+]</fullName>
        <ecNumber evidence="10 13">1.1.1.94</ecNumber>
    </recommendedName>
    <alternativeName>
        <fullName evidence="13">NAD(P)(+)-dependent glycerol-3-phosphate dehydrogenase</fullName>
    </alternativeName>
    <alternativeName>
        <fullName evidence="12 13">NAD(P)H-dependent dihydroxyacetone-phosphate reductase</fullName>
    </alternativeName>
</protein>
<feature type="binding site" evidence="16">
    <location>
        <begin position="9"/>
        <end position="14"/>
    </location>
    <ligand>
        <name>NAD(+)</name>
        <dbReference type="ChEBI" id="CHEBI:57540"/>
    </ligand>
</feature>
<proteinExistence type="inferred from homology"/>
<evidence type="ECO:0000256" key="1">
    <source>
        <dbReference type="ARBA" id="ARBA00011009"/>
    </source>
</evidence>
<dbReference type="Gene3D" id="3.40.50.720">
    <property type="entry name" value="NAD(P)-binding Rossmann-like Domain"/>
    <property type="match status" value="1"/>
</dbReference>
<dbReference type="Proteomes" id="UP000295064">
    <property type="component" value="Unassembled WGS sequence"/>
</dbReference>
<dbReference type="GO" id="GO:0141152">
    <property type="term" value="F:glycerol-3-phosphate dehydrogenase (NAD+) activity"/>
    <property type="evidence" value="ECO:0007669"/>
    <property type="project" value="RHEA"/>
</dbReference>
<feature type="domain" description="Glycerol-3-phosphate dehydrogenase NAD-dependent N-terminal" evidence="18">
    <location>
        <begin position="5"/>
        <end position="159"/>
    </location>
</feature>
<comment type="caution">
    <text evidence="20">The sequence shown here is derived from an EMBL/GenBank/DDBJ whole genome shotgun (WGS) entry which is preliminary data.</text>
</comment>
<evidence type="ECO:0000256" key="12">
    <source>
        <dbReference type="ARBA" id="ARBA00080511"/>
    </source>
</evidence>
<feature type="binding site" evidence="15">
    <location>
        <begin position="253"/>
        <end position="254"/>
    </location>
    <ligand>
        <name>substrate</name>
    </ligand>
</feature>
<evidence type="ECO:0000256" key="14">
    <source>
        <dbReference type="PIRSR" id="PIRSR000114-1"/>
    </source>
</evidence>
<evidence type="ECO:0000313" key="21">
    <source>
        <dbReference type="Proteomes" id="UP000295064"/>
    </source>
</evidence>
<dbReference type="AlphaFoldDB" id="A0A4R6LNH7"/>
<feature type="active site" description="Proton acceptor" evidence="13 14">
    <location>
        <position position="189"/>
    </location>
</feature>
<keyword evidence="13" id="KW-0547">Nucleotide-binding</keyword>
<dbReference type="SUPFAM" id="SSF48179">
    <property type="entry name" value="6-phosphogluconate dehydrogenase C-terminal domain-like"/>
    <property type="match status" value="1"/>
</dbReference>
<evidence type="ECO:0000256" key="9">
    <source>
        <dbReference type="ARBA" id="ARBA00052716"/>
    </source>
</evidence>
<evidence type="ECO:0000256" key="8">
    <source>
        <dbReference type="ARBA" id="ARBA00023264"/>
    </source>
</evidence>
<dbReference type="GO" id="GO:0046168">
    <property type="term" value="P:glycerol-3-phosphate catabolic process"/>
    <property type="evidence" value="ECO:0007669"/>
    <property type="project" value="InterPro"/>
</dbReference>
<dbReference type="SUPFAM" id="SSF51735">
    <property type="entry name" value="NAD(P)-binding Rossmann-fold domains"/>
    <property type="match status" value="1"/>
</dbReference>
<feature type="binding site" evidence="13">
    <location>
        <position position="277"/>
    </location>
    <ligand>
        <name>NADPH</name>
        <dbReference type="ChEBI" id="CHEBI:57783"/>
    </ligand>
</feature>
<keyword evidence="7 13" id="KW-0594">Phospholipid biosynthesis</keyword>
<dbReference type="NCBIfam" id="NF000940">
    <property type="entry name" value="PRK00094.1-2"/>
    <property type="match status" value="1"/>
</dbReference>
<dbReference type="GO" id="GO:0005975">
    <property type="term" value="P:carbohydrate metabolic process"/>
    <property type="evidence" value="ECO:0007669"/>
    <property type="project" value="InterPro"/>
</dbReference>
<organism evidence="20 21">
    <name type="scientific">Halanaerobium saccharolyticum</name>
    <dbReference type="NCBI Taxonomy" id="43595"/>
    <lineage>
        <taxon>Bacteria</taxon>
        <taxon>Bacillati</taxon>
        <taxon>Bacillota</taxon>
        <taxon>Clostridia</taxon>
        <taxon>Halanaerobiales</taxon>
        <taxon>Halanaerobiaceae</taxon>
        <taxon>Halanaerobium</taxon>
    </lineage>
</organism>
<keyword evidence="3 13" id="KW-0521">NADP</keyword>
<evidence type="ECO:0000259" key="19">
    <source>
        <dbReference type="Pfam" id="PF07479"/>
    </source>
</evidence>
<dbReference type="InterPro" id="IPR011128">
    <property type="entry name" value="G3P_DH_NAD-dep_N"/>
</dbReference>
<dbReference type="FunFam" id="1.10.1040.10:FF:000001">
    <property type="entry name" value="Glycerol-3-phosphate dehydrogenase [NAD(P)+]"/>
    <property type="match status" value="1"/>
</dbReference>
<reference evidence="20 21" key="1">
    <citation type="submission" date="2019-03" db="EMBL/GenBank/DDBJ databases">
        <title>Subsurface microbial communities from deep shales in Ohio and West Virginia, USA.</title>
        <authorList>
            <person name="Wrighton K."/>
        </authorList>
    </citation>
    <scope>NUCLEOTIDE SEQUENCE [LARGE SCALE GENOMIC DNA]</scope>
    <source>
        <strain evidence="20 21">MA284_T2</strain>
    </source>
</reference>
<feature type="binding site" evidence="13">
    <location>
        <position position="138"/>
    </location>
    <ligand>
        <name>NADPH</name>
        <dbReference type="ChEBI" id="CHEBI:57783"/>
    </ligand>
</feature>
<dbReference type="GO" id="GO:0141153">
    <property type="term" value="F:glycerol-3-phosphate dehydrogenase (NADP+) activity"/>
    <property type="evidence" value="ECO:0007669"/>
    <property type="project" value="RHEA"/>
</dbReference>
<dbReference type="Gene3D" id="1.10.1040.10">
    <property type="entry name" value="N-(1-d-carboxylethyl)-l-norvaline Dehydrogenase, domain 2"/>
    <property type="match status" value="1"/>
</dbReference>
<comment type="function">
    <text evidence="13">Catalyzes the reduction of the glycolytic intermediate dihydroxyacetone phosphate (DHAP) to sn-glycerol 3-phosphate (G3P), the key precursor for phospholipid synthesis.</text>
</comment>
<feature type="binding site" evidence="15">
    <location>
        <position position="107"/>
    </location>
    <ligand>
        <name>substrate</name>
    </ligand>
</feature>
<dbReference type="GO" id="GO:0046167">
    <property type="term" value="P:glycerol-3-phosphate biosynthetic process"/>
    <property type="evidence" value="ECO:0007669"/>
    <property type="project" value="UniProtKB-UniRule"/>
</dbReference>
<evidence type="ECO:0000256" key="10">
    <source>
        <dbReference type="ARBA" id="ARBA00066687"/>
    </source>
</evidence>
<evidence type="ECO:0000256" key="11">
    <source>
        <dbReference type="ARBA" id="ARBA00069372"/>
    </source>
</evidence>
<dbReference type="InterPro" id="IPR006109">
    <property type="entry name" value="G3P_DH_NAD-dep_C"/>
</dbReference>
<evidence type="ECO:0000256" key="7">
    <source>
        <dbReference type="ARBA" id="ARBA00023209"/>
    </source>
</evidence>
<comment type="similarity">
    <text evidence="1 13 17">Belongs to the NAD-dependent glycerol-3-phosphate dehydrogenase family.</text>
</comment>
<feature type="binding site" evidence="16">
    <location>
        <position position="138"/>
    </location>
    <ligand>
        <name>NAD(+)</name>
        <dbReference type="ChEBI" id="CHEBI:57540"/>
    </ligand>
</feature>
<keyword evidence="2 13" id="KW-0444">Lipid biosynthesis</keyword>
<dbReference type="Pfam" id="PF07479">
    <property type="entry name" value="NAD_Gly3P_dh_C"/>
    <property type="match status" value="1"/>
</dbReference>
<evidence type="ECO:0000256" key="3">
    <source>
        <dbReference type="ARBA" id="ARBA00022857"/>
    </source>
</evidence>
<dbReference type="EMBL" id="SNWX01000013">
    <property type="protein sequence ID" value="TDO87852.1"/>
    <property type="molecule type" value="Genomic_DNA"/>
</dbReference>
<feature type="binding site" evidence="13">
    <location>
        <position position="107"/>
    </location>
    <ligand>
        <name>NADPH</name>
        <dbReference type="ChEBI" id="CHEBI:57783"/>
    </ligand>
</feature>
<feature type="binding site" evidence="13">
    <location>
        <position position="12"/>
    </location>
    <ligand>
        <name>NADPH</name>
        <dbReference type="ChEBI" id="CHEBI:57783"/>
    </ligand>
</feature>
<accession>A0A4R6LNH7</accession>
<dbReference type="OrthoDB" id="9812273at2"/>
<name>A0A4R6LNH7_9FIRM</name>
<dbReference type="Pfam" id="PF01210">
    <property type="entry name" value="NAD_Gly3P_dh_N"/>
    <property type="match status" value="1"/>
</dbReference>
<evidence type="ECO:0000256" key="16">
    <source>
        <dbReference type="PIRSR" id="PIRSR000114-3"/>
    </source>
</evidence>
<dbReference type="RefSeq" id="WP_133515215.1">
    <property type="nucleotide sequence ID" value="NZ_SNWX01000013.1"/>
</dbReference>
<evidence type="ECO:0000256" key="15">
    <source>
        <dbReference type="PIRSR" id="PIRSR000114-2"/>
    </source>
</evidence>
<dbReference type="InterPro" id="IPR006168">
    <property type="entry name" value="G3P_DH_NAD-dep"/>
</dbReference>
<dbReference type="UniPathway" id="UPA00940"/>
<keyword evidence="5 13" id="KW-0520">NAD</keyword>
<dbReference type="FunFam" id="3.40.50.720:FF:000019">
    <property type="entry name" value="Glycerol-3-phosphate dehydrogenase [NAD(P)+]"/>
    <property type="match status" value="1"/>
</dbReference>
<feature type="binding site" evidence="13">
    <location>
        <position position="252"/>
    </location>
    <ligand>
        <name>sn-glycerol 3-phosphate</name>
        <dbReference type="ChEBI" id="CHEBI:57597"/>
    </ligand>
</feature>
<dbReference type="EC" id="1.1.1.94" evidence="10 13"/>
<dbReference type="PANTHER" id="PTHR11728">
    <property type="entry name" value="GLYCEROL-3-PHOSPHATE DEHYDROGENASE"/>
    <property type="match status" value="1"/>
</dbReference>
<feature type="binding site" evidence="13">
    <location>
        <position position="189"/>
    </location>
    <ligand>
        <name>sn-glycerol 3-phosphate</name>
        <dbReference type="ChEBI" id="CHEBI:57597"/>
    </ligand>
</feature>
<gene>
    <name evidence="13" type="primary">gpsA</name>
    <name evidence="20" type="ORF">DFR79_11367</name>
</gene>
<feature type="binding site" evidence="13">
    <location>
        <position position="253"/>
    </location>
    <ligand>
        <name>NADPH</name>
        <dbReference type="ChEBI" id="CHEBI:57783"/>
    </ligand>
</feature>
<keyword evidence="6 13" id="KW-0443">Lipid metabolism</keyword>
<dbReference type="PIRSF" id="PIRSF000114">
    <property type="entry name" value="Glycerol-3-P_dh"/>
    <property type="match status" value="1"/>
</dbReference>
<dbReference type="GO" id="GO:0008654">
    <property type="term" value="P:phospholipid biosynthetic process"/>
    <property type="evidence" value="ECO:0007669"/>
    <property type="project" value="UniProtKB-KW"/>
</dbReference>
<feature type="binding site" evidence="13">
    <location>
        <position position="134"/>
    </location>
    <ligand>
        <name>sn-glycerol 3-phosphate</name>
        <dbReference type="ChEBI" id="CHEBI:57597"/>
    </ligand>
</feature>
<dbReference type="PROSITE" id="PS00957">
    <property type="entry name" value="NAD_G3PDH"/>
    <property type="match status" value="1"/>
</dbReference>
<dbReference type="InterPro" id="IPR013328">
    <property type="entry name" value="6PGD_dom2"/>
</dbReference>
<comment type="catalytic activity">
    <reaction evidence="13">
        <text>sn-glycerol 3-phosphate + NAD(+) = dihydroxyacetone phosphate + NADH + H(+)</text>
        <dbReference type="Rhea" id="RHEA:11092"/>
        <dbReference type="ChEBI" id="CHEBI:15378"/>
        <dbReference type="ChEBI" id="CHEBI:57540"/>
        <dbReference type="ChEBI" id="CHEBI:57597"/>
        <dbReference type="ChEBI" id="CHEBI:57642"/>
        <dbReference type="ChEBI" id="CHEBI:57945"/>
        <dbReference type="EC" id="1.1.1.94"/>
    </reaction>
</comment>
<feature type="binding site" evidence="13">
    <location>
        <position position="13"/>
    </location>
    <ligand>
        <name>NADPH</name>
        <dbReference type="ChEBI" id="CHEBI:57783"/>
    </ligand>
</feature>
<evidence type="ECO:0000256" key="2">
    <source>
        <dbReference type="ARBA" id="ARBA00022516"/>
    </source>
</evidence>
<dbReference type="GO" id="GO:0006650">
    <property type="term" value="P:glycerophospholipid metabolic process"/>
    <property type="evidence" value="ECO:0007669"/>
    <property type="project" value="UniProtKB-UniRule"/>
</dbReference>
<feature type="binding site" evidence="13">
    <location>
        <position position="107"/>
    </location>
    <ligand>
        <name>sn-glycerol 3-phosphate</name>
        <dbReference type="ChEBI" id="CHEBI:57597"/>
    </ligand>
</feature>
<comment type="caution">
    <text evidence="13">Lacks conserved residue(s) required for the propagation of feature annotation.</text>
</comment>
<evidence type="ECO:0000256" key="17">
    <source>
        <dbReference type="RuleBase" id="RU000437"/>
    </source>
</evidence>
<feature type="binding site" evidence="13">
    <location>
        <position position="279"/>
    </location>
    <ligand>
        <name>NADPH</name>
        <dbReference type="ChEBI" id="CHEBI:57783"/>
    </ligand>
</feature>
<comment type="subcellular location">
    <subcellularLocation>
        <location evidence="13">Cytoplasm</location>
    </subcellularLocation>
</comment>
<evidence type="ECO:0000256" key="13">
    <source>
        <dbReference type="HAMAP-Rule" id="MF_00394"/>
    </source>
</evidence>
<feature type="binding site" evidence="13">
    <location>
        <position position="253"/>
    </location>
    <ligand>
        <name>sn-glycerol 3-phosphate</name>
        <dbReference type="ChEBI" id="CHEBI:57597"/>
    </ligand>
</feature>
<feature type="binding site" evidence="13">
    <location>
        <position position="33"/>
    </location>
    <ligand>
        <name>NADPH</name>
        <dbReference type="ChEBI" id="CHEBI:57783"/>
    </ligand>
</feature>
<feature type="binding site" evidence="13">
    <location>
        <position position="50"/>
    </location>
    <ligand>
        <name>NADPH</name>
        <dbReference type="ChEBI" id="CHEBI:57783"/>
    </ligand>
</feature>
<keyword evidence="13" id="KW-0963">Cytoplasm</keyword>
<dbReference type="NCBIfam" id="NF000941">
    <property type="entry name" value="PRK00094.1-3"/>
    <property type="match status" value="1"/>
</dbReference>
<dbReference type="InterPro" id="IPR036291">
    <property type="entry name" value="NAD(P)-bd_dom_sf"/>
</dbReference>
<dbReference type="HAMAP" id="MF_00394">
    <property type="entry name" value="NAD_Glyc3P_dehydrog"/>
    <property type="match status" value="1"/>
</dbReference>
<evidence type="ECO:0000256" key="5">
    <source>
        <dbReference type="ARBA" id="ARBA00023027"/>
    </source>
</evidence>
<evidence type="ECO:0000256" key="4">
    <source>
        <dbReference type="ARBA" id="ARBA00023002"/>
    </source>
</evidence>
<dbReference type="PRINTS" id="PR00077">
    <property type="entry name" value="GPDHDRGNASE"/>
</dbReference>
<keyword evidence="8 13" id="KW-1208">Phospholipid metabolism</keyword>
<dbReference type="NCBIfam" id="NF000942">
    <property type="entry name" value="PRK00094.1-4"/>
    <property type="match status" value="1"/>
</dbReference>
<feature type="binding site" evidence="13">
    <location>
        <position position="242"/>
    </location>
    <ligand>
        <name>sn-glycerol 3-phosphate</name>
        <dbReference type="ChEBI" id="CHEBI:57597"/>
    </ligand>
</feature>